<protein>
    <submittedName>
        <fullName evidence="2">Uncharacterized protein</fullName>
    </submittedName>
</protein>
<dbReference type="EnsemblMetazoa" id="AMAM012197-RA">
    <property type="protein sequence ID" value="AMAM012197-PA"/>
    <property type="gene ID" value="AMAM012197"/>
</dbReference>
<dbReference type="VEuPathDB" id="VectorBase:AMAM012197"/>
<reference evidence="3" key="1">
    <citation type="submission" date="2013-09" db="EMBL/GenBank/DDBJ databases">
        <title>The Genome Sequence of Anopheles maculatus species B.</title>
        <authorList>
            <consortium name="The Broad Institute Genomics Platform"/>
            <person name="Neafsey D.E."/>
            <person name="Besansky N."/>
            <person name="Howell P."/>
            <person name="Walton C."/>
            <person name="Young S.K."/>
            <person name="Zeng Q."/>
            <person name="Gargeya S."/>
            <person name="Fitzgerald M."/>
            <person name="Haas B."/>
            <person name="Abouelleil A."/>
            <person name="Allen A.W."/>
            <person name="Alvarado L."/>
            <person name="Arachchi H.M."/>
            <person name="Berlin A.M."/>
            <person name="Chapman S.B."/>
            <person name="Gainer-Dewar J."/>
            <person name="Goldberg J."/>
            <person name="Griggs A."/>
            <person name="Gujja S."/>
            <person name="Hansen M."/>
            <person name="Howarth C."/>
            <person name="Imamovic A."/>
            <person name="Ireland A."/>
            <person name="Larimer J."/>
            <person name="McCowan C."/>
            <person name="Murphy C."/>
            <person name="Pearson M."/>
            <person name="Poon T.W."/>
            <person name="Priest M."/>
            <person name="Roberts A."/>
            <person name="Saif S."/>
            <person name="Shea T."/>
            <person name="Sisk P."/>
            <person name="Sykes S."/>
            <person name="Wortman J."/>
            <person name="Nusbaum C."/>
            <person name="Birren B."/>
        </authorList>
    </citation>
    <scope>NUCLEOTIDE SEQUENCE [LARGE SCALE GENOMIC DNA]</scope>
    <source>
        <strain evidence="3">maculatus3</strain>
    </source>
</reference>
<name>A0A182SRY3_9DIPT</name>
<keyword evidence="1" id="KW-0812">Transmembrane</keyword>
<dbReference type="AlphaFoldDB" id="A0A182SRY3"/>
<keyword evidence="1" id="KW-0472">Membrane</keyword>
<proteinExistence type="predicted"/>
<dbReference type="Proteomes" id="UP000075901">
    <property type="component" value="Unassembled WGS sequence"/>
</dbReference>
<evidence type="ECO:0000313" key="3">
    <source>
        <dbReference type="Proteomes" id="UP000075901"/>
    </source>
</evidence>
<keyword evidence="3" id="KW-1185">Reference proteome</keyword>
<accession>A0A182SRY3</accession>
<evidence type="ECO:0000313" key="2">
    <source>
        <dbReference type="EnsemblMetazoa" id="AMAM012197-PA"/>
    </source>
</evidence>
<reference evidence="2" key="2">
    <citation type="submission" date="2020-05" db="UniProtKB">
        <authorList>
            <consortium name="EnsemblMetazoa"/>
        </authorList>
    </citation>
    <scope>IDENTIFICATION</scope>
    <source>
        <strain evidence="2">maculatus3</strain>
    </source>
</reference>
<keyword evidence="1" id="KW-1133">Transmembrane helix</keyword>
<evidence type="ECO:0000256" key="1">
    <source>
        <dbReference type="SAM" id="Phobius"/>
    </source>
</evidence>
<feature type="transmembrane region" description="Helical" evidence="1">
    <location>
        <begin position="28"/>
        <end position="48"/>
    </location>
</feature>
<sequence>MATSNWQKFVLLLWKNWILQKRHYIQTLFEILIPVLCCSILLLVRALVDPEYVDRNSVFKPLETDRLTHLEKLAQEKQFEFKLAYSPQNVVLEQIVQEAVRSLNANDPKARLTYAAFADARAMESVLAESTFLAGVEFADSWADLTAGASMPDNLTFAVRFPSELRDDEFQFSNWVTNLLVVPFSPRLRNP</sequence>
<organism evidence="2 3">
    <name type="scientific">Anopheles maculatus</name>
    <dbReference type="NCBI Taxonomy" id="74869"/>
    <lineage>
        <taxon>Eukaryota</taxon>
        <taxon>Metazoa</taxon>
        <taxon>Ecdysozoa</taxon>
        <taxon>Arthropoda</taxon>
        <taxon>Hexapoda</taxon>
        <taxon>Insecta</taxon>
        <taxon>Pterygota</taxon>
        <taxon>Neoptera</taxon>
        <taxon>Endopterygota</taxon>
        <taxon>Diptera</taxon>
        <taxon>Nematocera</taxon>
        <taxon>Culicoidea</taxon>
        <taxon>Culicidae</taxon>
        <taxon>Anophelinae</taxon>
        <taxon>Anopheles</taxon>
        <taxon>Anopheles maculatus group</taxon>
    </lineage>
</organism>